<gene>
    <name evidence="1" type="ORF">NCTC13443_00052</name>
</gene>
<dbReference type="EMBL" id="UGKT01000001">
    <property type="protein sequence ID" value="STS99809.1"/>
    <property type="molecule type" value="Genomic_DNA"/>
</dbReference>
<organism evidence="1 2">
    <name type="scientific">Klebsiella pneumoniae</name>
    <dbReference type="NCBI Taxonomy" id="573"/>
    <lineage>
        <taxon>Bacteria</taxon>
        <taxon>Pseudomonadati</taxon>
        <taxon>Pseudomonadota</taxon>
        <taxon>Gammaproteobacteria</taxon>
        <taxon>Enterobacterales</taxon>
        <taxon>Enterobacteriaceae</taxon>
        <taxon>Klebsiella/Raoultella group</taxon>
        <taxon>Klebsiella</taxon>
        <taxon>Klebsiella pneumoniae complex</taxon>
    </lineage>
</organism>
<name>A0A377UUY4_KLEPN</name>
<dbReference type="Proteomes" id="UP000255518">
    <property type="component" value="Unassembled WGS sequence"/>
</dbReference>
<dbReference type="AlphaFoldDB" id="A0A377UUY4"/>
<reference evidence="1 2" key="1">
    <citation type="submission" date="2018-06" db="EMBL/GenBank/DDBJ databases">
        <authorList>
            <consortium name="Pathogen Informatics"/>
            <person name="Doyle S."/>
        </authorList>
    </citation>
    <scope>NUCLEOTIDE SEQUENCE [LARGE SCALE GENOMIC DNA]</scope>
    <source>
        <strain evidence="1 2">NCTC13443</strain>
    </source>
</reference>
<evidence type="ECO:0000313" key="2">
    <source>
        <dbReference type="Proteomes" id="UP000255518"/>
    </source>
</evidence>
<accession>A0A377UUY4</accession>
<evidence type="ECO:0000313" key="1">
    <source>
        <dbReference type="EMBL" id="STS99809.1"/>
    </source>
</evidence>
<proteinExistence type="predicted"/>
<protein>
    <submittedName>
        <fullName evidence="1">NgrC</fullName>
    </submittedName>
</protein>
<sequence>MIKQHFQNELVKCGYPDDLTIEYSLGYCQGDGVAFYGDLSVDDVKALMNRLFSTEPGQVDAVSRVKNLMAQKDIENMLSVLREYGSCDLSITRNSHGHHYSHWNCMNIDDNVDFTGIFPDDDSMIGTGIEGINQDMVERWQDLWERFVLELADDVKSLSKKLEADGYSLIEASPCEDEVVWERATENYLVRVTELPERDFDMGHWDDEVRDQTICSILEGKERVLGLRVEVLSRENEIVLGEESLHGLTVASDDKSYAGYRRELLRELSSKPGTFSLATSKRHNKAGGNPCFTSQVFLLMVNTISKQILFSSESEKCDSWSPKTNSKLTLIY</sequence>